<feature type="region of interest" description="Disordered" evidence="1">
    <location>
        <begin position="204"/>
        <end position="224"/>
    </location>
</feature>
<proteinExistence type="predicted"/>
<protein>
    <recommendedName>
        <fullName evidence="4">Polyketide cyclase / dehydrase and lipid transport</fullName>
    </recommendedName>
</protein>
<name>A0A1H8SXI6_9ACTN</name>
<sequence length="224" mass="24063">MIGALATATGAAALTTQLLHATRDWGATHGEAAAVLPGDELVPGPTERTTLAVTVEAPAEAVWPWLVQIGHGRGGMYSYDRLENLLGLDIHSTDAIREEWQHLAAGDRVVVVPEGYGPMPAGYSFPVAQVLPGRALVLRQAPPEHPWNSVWSFHLRPHGRGRCRLLSRSVTQRPPGLGLRVATRAMEPVTLVMTRRMLRGIAERAERRAAAPDPVPAATAPGAR</sequence>
<dbReference type="AlphaFoldDB" id="A0A1H8SXI6"/>
<dbReference type="EMBL" id="FOEE01000005">
    <property type="protein sequence ID" value="SEO83470.1"/>
    <property type="molecule type" value="Genomic_DNA"/>
</dbReference>
<dbReference type="Proteomes" id="UP000198960">
    <property type="component" value="Unassembled WGS sequence"/>
</dbReference>
<keyword evidence="3" id="KW-1185">Reference proteome</keyword>
<dbReference type="SUPFAM" id="SSF55961">
    <property type="entry name" value="Bet v1-like"/>
    <property type="match status" value="1"/>
</dbReference>
<dbReference type="OrthoDB" id="3255669at2"/>
<dbReference type="STRING" id="673521.SAMN05660991_01911"/>
<organism evidence="2 3">
    <name type="scientific">Trujillonella endophytica</name>
    <dbReference type="NCBI Taxonomy" id="673521"/>
    <lineage>
        <taxon>Bacteria</taxon>
        <taxon>Bacillati</taxon>
        <taxon>Actinomycetota</taxon>
        <taxon>Actinomycetes</taxon>
        <taxon>Geodermatophilales</taxon>
        <taxon>Geodermatophilaceae</taxon>
        <taxon>Trujillonella</taxon>
    </lineage>
</organism>
<dbReference type="RefSeq" id="WP_139220443.1">
    <property type="nucleotide sequence ID" value="NZ_FOEE01000005.1"/>
</dbReference>
<evidence type="ECO:0000313" key="2">
    <source>
        <dbReference type="EMBL" id="SEO83470.1"/>
    </source>
</evidence>
<reference evidence="3" key="1">
    <citation type="submission" date="2016-10" db="EMBL/GenBank/DDBJ databases">
        <authorList>
            <person name="Varghese N."/>
            <person name="Submissions S."/>
        </authorList>
    </citation>
    <scope>NUCLEOTIDE SEQUENCE [LARGE SCALE GENOMIC DNA]</scope>
    <source>
        <strain evidence="3">DSM 45413</strain>
    </source>
</reference>
<evidence type="ECO:0000256" key="1">
    <source>
        <dbReference type="SAM" id="MobiDB-lite"/>
    </source>
</evidence>
<evidence type="ECO:0000313" key="3">
    <source>
        <dbReference type="Proteomes" id="UP000198960"/>
    </source>
</evidence>
<gene>
    <name evidence="2" type="ORF">SAMN05660991_01911</name>
</gene>
<evidence type="ECO:0008006" key="4">
    <source>
        <dbReference type="Google" id="ProtNLM"/>
    </source>
</evidence>
<accession>A0A1H8SXI6</accession>